<sequence>MLGPRYLLLRSTSFAAVPVGLAAAALLLTGCGSDITPHAVPAMQDAVSPPALVVDSAPTRGPKPAAVDPNFDAEIGDCVTLSGTMASPVIAHAVCGSSAANFTVVQKAPTHTQCVSDVDMWYARTRNGQEVGALCLDVDWAVGDCISTAGDWPTRIDCASGSGAAIRVTDIIDGTDSTDGCAGHSGGVYSERKRVVCVQPI</sequence>
<reference evidence="1 2" key="1">
    <citation type="submission" date="2019-07" db="EMBL/GenBank/DDBJ databases">
        <title>Rhodococcus cavernicolus sp. nov., isolated from a cave.</title>
        <authorList>
            <person name="Lee S.D."/>
        </authorList>
    </citation>
    <scope>NUCLEOTIDE SEQUENCE [LARGE SCALE GENOMIC DNA]</scope>
    <source>
        <strain evidence="1 2">C1-24</strain>
    </source>
</reference>
<dbReference type="OrthoDB" id="3701210at2"/>
<dbReference type="PROSITE" id="PS51257">
    <property type="entry name" value="PROKAR_LIPOPROTEIN"/>
    <property type="match status" value="1"/>
</dbReference>
<dbReference type="Proteomes" id="UP000322244">
    <property type="component" value="Unassembled WGS sequence"/>
</dbReference>
<dbReference type="RefSeq" id="WP_149428401.1">
    <property type="nucleotide sequence ID" value="NZ_VLNY01000001.1"/>
</dbReference>
<proteinExistence type="predicted"/>
<keyword evidence="2" id="KW-1185">Reference proteome</keyword>
<organism evidence="1 2">
    <name type="scientific">Antrihabitans cavernicola</name>
    <dbReference type="NCBI Taxonomy" id="2495913"/>
    <lineage>
        <taxon>Bacteria</taxon>
        <taxon>Bacillati</taxon>
        <taxon>Actinomycetota</taxon>
        <taxon>Actinomycetes</taxon>
        <taxon>Mycobacteriales</taxon>
        <taxon>Nocardiaceae</taxon>
        <taxon>Antrihabitans</taxon>
    </lineage>
</organism>
<evidence type="ECO:0000313" key="2">
    <source>
        <dbReference type="Proteomes" id="UP000322244"/>
    </source>
</evidence>
<protein>
    <recommendedName>
        <fullName evidence="3">LppU protein</fullName>
    </recommendedName>
</protein>
<name>A0A5A7SFN6_9NOCA</name>
<evidence type="ECO:0000313" key="1">
    <source>
        <dbReference type="EMBL" id="KAA0024626.1"/>
    </source>
</evidence>
<comment type="caution">
    <text evidence="1">The sequence shown here is derived from an EMBL/GenBank/DDBJ whole genome shotgun (WGS) entry which is preliminary data.</text>
</comment>
<dbReference type="EMBL" id="VLNY01000001">
    <property type="protein sequence ID" value="KAA0024626.1"/>
    <property type="molecule type" value="Genomic_DNA"/>
</dbReference>
<evidence type="ECO:0008006" key="3">
    <source>
        <dbReference type="Google" id="ProtNLM"/>
    </source>
</evidence>
<accession>A0A5A7SFN6</accession>
<gene>
    <name evidence="1" type="ORF">FOY51_01360</name>
</gene>
<dbReference type="AlphaFoldDB" id="A0A5A7SFN6"/>